<dbReference type="GO" id="GO:0005886">
    <property type="term" value="C:plasma membrane"/>
    <property type="evidence" value="ECO:0007669"/>
    <property type="project" value="TreeGrafter"/>
</dbReference>
<evidence type="ECO:0000313" key="3">
    <source>
        <dbReference type="Proteomes" id="UP000267535"/>
    </source>
</evidence>
<dbReference type="PANTHER" id="PTHR38684:SF1">
    <property type="entry name" value="PROTEIN AMPE"/>
    <property type="match status" value="1"/>
</dbReference>
<keyword evidence="1" id="KW-0812">Transmembrane</keyword>
<accession>A0A3P1SSF0</accession>
<dbReference type="GO" id="GO:0046677">
    <property type="term" value="P:response to antibiotic"/>
    <property type="evidence" value="ECO:0007669"/>
    <property type="project" value="TreeGrafter"/>
</dbReference>
<keyword evidence="1" id="KW-1133">Transmembrane helix</keyword>
<name>A0A3P1SSF0_9GAMM</name>
<comment type="caution">
    <text evidence="2">The sequence shown here is derived from an EMBL/GenBank/DDBJ whole genome shotgun (WGS) entry which is preliminary data.</text>
</comment>
<protein>
    <recommendedName>
        <fullName evidence="4">Regulatory signaling modulator protein AmpE</fullName>
    </recommendedName>
</protein>
<evidence type="ECO:0008006" key="4">
    <source>
        <dbReference type="Google" id="ProtNLM"/>
    </source>
</evidence>
<dbReference type="EMBL" id="RQXV01000003">
    <property type="protein sequence ID" value="RRD00112.1"/>
    <property type="molecule type" value="Genomic_DNA"/>
</dbReference>
<feature type="transmembrane region" description="Helical" evidence="1">
    <location>
        <begin position="62"/>
        <end position="79"/>
    </location>
</feature>
<keyword evidence="1" id="KW-0472">Membrane</keyword>
<sequence>MKFLALMLLMLSGRYKRRPAWAEKLAVGGQPEKPVQWIMLGLYVVILETLLLMFYSWEFGAVVLAIELLLLYIFLPNWAPCDLTGEYFNDWCRGDYQAAWLDLSDRLQLNGDEVGELNRKTAHYAICQQYIYLSFISFFALLFWFILLGLPGIFLALWACWKRQQFNLQQVGCDRLNSDTDNRESVKSSKGFFDKLSDVLLWLPARGLALTFFIVGNGLSTYEQLKIKATEKIGSSDWLFRIALAAIGDDSYKQYSSDTELSEDQFQHHGADEIRKFSVLIRRSAILWLVVFGVLTMLGAETPLY</sequence>
<dbReference type="InterPro" id="IPR052966">
    <property type="entry name" value="Beta-lactamase_Reg"/>
</dbReference>
<feature type="transmembrane region" description="Helical" evidence="1">
    <location>
        <begin position="130"/>
        <end position="160"/>
    </location>
</feature>
<feature type="transmembrane region" description="Helical" evidence="1">
    <location>
        <begin position="38"/>
        <end position="55"/>
    </location>
</feature>
<dbReference type="RefSeq" id="WP_124925582.1">
    <property type="nucleotide sequence ID" value="NZ_BMOH01000005.1"/>
</dbReference>
<organism evidence="2 3">
    <name type="scientific">Amphritea balenae</name>
    <dbReference type="NCBI Taxonomy" id="452629"/>
    <lineage>
        <taxon>Bacteria</taxon>
        <taxon>Pseudomonadati</taxon>
        <taxon>Pseudomonadota</taxon>
        <taxon>Gammaproteobacteria</taxon>
        <taxon>Oceanospirillales</taxon>
        <taxon>Oceanospirillaceae</taxon>
        <taxon>Amphritea</taxon>
    </lineage>
</organism>
<proteinExistence type="predicted"/>
<dbReference type="OrthoDB" id="9811967at2"/>
<dbReference type="Proteomes" id="UP000267535">
    <property type="component" value="Unassembled WGS sequence"/>
</dbReference>
<feature type="transmembrane region" description="Helical" evidence="1">
    <location>
        <begin position="285"/>
        <end position="304"/>
    </location>
</feature>
<evidence type="ECO:0000256" key="1">
    <source>
        <dbReference type="SAM" id="Phobius"/>
    </source>
</evidence>
<dbReference type="AlphaFoldDB" id="A0A3P1SSF0"/>
<reference evidence="2 3" key="1">
    <citation type="submission" date="2018-11" db="EMBL/GenBank/DDBJ databases">
        <title>The draft genome sequence of Amphritea balenae JAMM 1525T.</title>
        <authorList>
            <person name="Fang Z."/>
            <person name="Zhang Y."/>
            <person name="Han X."/>
        </authorList>
    </citation>
    <scope>NUCLEOTIDE SEQUENCE [LARGE SCALE GENOMIC DNA]</scope>
    <source>
        <strain evidence="2 3">JAMM 1525</strain>
    </source>
</reference>
<gene>
    <name evidence="2" type="ORF">EHS89_07845</name>
</gene>
<evidence type="ECO:0000313" key="2">
    <source>
        <dbReference type="EMBL" id="RRD00112.1"/>
    </source>
</evidence>
<keyword evidence="3" id="KW-1185">Reference proteome</keyword>
<dbReference type="PANTHER" id="PTHR38684">
    <property type="entry name" value="PROTEIN AMPE"/>
    <property type="match status" value="1"/>
</dbReference>